<comment type="pathway">
    <text evidence="9">Cofactor biosynthesis; coenzyme A biosynthesis; CoA from (R)-pantothenate: step 4/5.</text>
</comment>
<feature type="binding site" evidence="9">
    <location>
        <position position="18"/>
    </location>
    <ligand>
        <name>ATP</name>
        <dbReference type="ChEBI" id="CHEBI:30616"/>
    </ligand>
</feature>
<feature type="binding site" evidence="9">
    <location>
        <position position="74"/>
    </location>
    <ligand>
        <name>substrate</name>
    </ligand>
</feature>
<comment type="function">
    <text evidence="9">Reversibly transfers an adenylyl group from ATP to 4'-phosphopantetheine, yielding dephospho-CoA (dPCoA) and pyrophosphate.</text>
</comment>
<dbReference type="HAMAP" id="MF_00151">
    <property type="entry name" value="PPAT_bact"/>
    <property type="match status" value="1"/>
</dbReference>
<gene>
    <name evidence="9 11" type="primary">coaD</name>
    <name evidence="11" type="ORF">ACHINZ_2010</name>
</gene>
<dbReference type="GO" id="GO:0005524">
    <property type="term" value="F:ATP binding"/>
    <property type="evidence" value="ECO:0007669"/>
    <property type="project" value="UniProtKB-KW"/>
</dbReference>
<protein>
    <recommendedName>
        <fullName evidence="9">Phosphopantetheine adenylyltransferase</fullName>
        <ecNumber evidence="9">2.7.7.3</ecNumber>
    </recommendedName>
    <alternativeName>
        <fullName evidence="9">Dephospho-CoA pyrophosphorylase</fullName>
    </alternativeName>
    <alternativeName>
        <fullName evidence="9">Pantetheine-phosphate adenylyltransferase</fullName>
        <shortName evidence="9">PPAT</shortName>
    </alternativeName>
</protein>
<keyword evidence="3 9" id="KW-0548">Nucleotidyltransferase</keyword>
<keyword evidence="1 9" id="KW-0963">Cytoplasm</keyword>
<organism evidence="11">
    <name type="scientific">Candidatus Aschnera chinzeii</name>
    <dbReference type="NCBI Taxonomy" id="1485666"/>
    <lineage>
        <taxon>Bacteria</taxon>
        <taxon>Pseudomonadati</taxon>
        <taxon>Pseudomonadota</taxon>
        <taxon>Gammaproteobacteria</taxon>
        <taxon>Enterobacterales</taxon>
        <taxon>Enterobacteriaceae</taxon>
        <taxon>Candidatus Aschnera</taxon>
    </lineage>
</organism>
<feature type="binding site" evidence="9">
    <location>
        <position position="88"/>
    </location>
    <ligand>
        <name>substrate</name>
    </ligand>
</feature>
<feature type="binding site" evidence="9">
    <location>
        <position position="99"/>
    </location>
    <ligand>
        <name>ATP</name>
        <dbReference type="ChEBI" id="CHEBI:30616"/>
    </ligand>
</feature>
<dbReference type="CDD" id="cd02163">
    <property type="entry name" value="PPAT"/>
    <property type="match status" value="1"/>
</dbReference>
<evidence type="ECO:0000256" key="3">
    <source>
        <dbReference type="ARBA" id="ARBA00022695"/>
    </source>
</evidence>
<dbReference type="InterPro" id="IPR004821">
    <property type="entry name" value="Cyt_trans-like"/>
</dbReference>
<dbReference type="InterPro" id="IPR014729">
    <property type="entry name" value="Rossmann-like_a/b/a_fold"/>
</dbReference>
<comment type="cofactor">
    <cofactor evidence="9">
        <name>Mg(2+)</name>
        <dbReference type="ChEBI" id="CHEBI:18420"/>
    </cofactor>
</comment>
<dbReference type="SUPFAM" id="SSF52374">
    <property type="entry name" value="Nucleotidylyl transferase"/>
    <property type="match status" value="1"/>
</dbReference>
<dbReference type="GO" id="GO:0004595">
    <property type="term" value="F:pantetheine-phosphate adenylyltransferase activity"/>
    <property type="evidence" value="ECO:0007669"/>
    <property type="project" value="UniProtKB-UniRule"/>
</dbReference>
<feature type="domain" description="Cytidyltransferase-like" evidence="10">
    <location>
        <begin position="6"/>
        <end position="134"/>
    </location>
</feature>
<keyword evidence="7 9" id="KW-0173">Coenzyme A biosynthesis</keyword>
<feature type="binding site" evidence="9">
    <location>
        <position position="42"/>
    </location>
    <ligand>
        <name>substrate</name>
    </ligand>
</feature>
<dbReference type="EMBL" id="AP028961">
    <property type="protein sequence ID" value="BET44531.1"/>
    <property type="molecule type" value="Genomic_DNA"/>
</dbReference>
<evidence type="ECO:0000256" key="7">
    <source>
        <dbReference type="ARBA" id="ARBA00022993"/>
    </source>
</evidence>
<dbReference type="EC" id="2.7.7.3" evidence="9"/>
<keyword evidence="2 9" id="KW-0808">Transferase</keyword>
<feature type="binding site" evidence="9">
    <location>
        <begin position="124"/>
        <end position="130"/>
    </location>
    <ligand>
        <name>ATP</name>
        <dbReference type="ChEBI" id="CHEBI:30616"/>
    </ligand>
</feature>
<dbReference type="Pfam" id="PF01467">
    <property type="entry name" value="CTP_transf_like"/>
    <property type="match status" value="1"/>
</dbReference>
<keyword evidence="4 9" id="KW-0547">Nucleotide-binding</keyword>
<evidence type="ECO:0000259" key="10">
    <source>
        <dbReference type="Pfam" id="PF01467"/>
    </source>
</evidence>
<dbReference type="PANTHER" id="PTHR21342">
    <property type="entry name" value="PHOSPHOPANTETHEINE ADENYLYLTRANSFERASE"/>
    <property type="match status" value="1"/>
</dbReference>
<dbReference type="GO" id="GO:0015937">
    <property type="term" value="P:coenzyme A biosynthetic process"/>
    <property type="evidence" value="ECO:0007669"/>
    <property type="project" value="UniProtKB-UniRule"/>
</dbReference>
<evidence type="ECO:0000256" key="2">
    <source>
        <dbReference type="ARBA" id="ARBA00022679"/>
    </source>
</evidence>
<evidence type="ECO:0000256" key="5">
    <source>
        <dbReference type="ARBA" id="ARBA00022840"/>
    </source>
</evidence>
<sequence>MKNTVIYPGTFDPITYGHLDIIERVASIFDTLILAVSCSSHKKTMFSVTERIQLIKEETKHLNNVIVKGFSGLTIDFAKDHNSNILIRSIRSILDFEYEHNMFNINNHLMNNLETIFFLPSPQLSFISSSGIKKIFKHGGDISSFIPKSVFIAFCKKK</sequence>
<keyword evidence="5 9" id="KW-0067">ATP-binding</keyword>
<dbReference type="AlphaFoldDB" id="A0AAT9G485"/>
<dbReference type="Gene3D" id="3.40.50.620">
    <property type="entry name" value="HUPs"/>
    <property type="match status" value="1"/>
</dbReference>
<feature type="site" description="Transition state stabilizer" evidence="9">
    <location>
        <position position="18"/>
    </location>
</feature>
<dbReference type="InterPro" id="IPR001980">
    <property type="entry name" value="PPAT"/>
</dbReference>
<evidence type="ECO:0000256" key="8">
    <source>
        <dbReference type="ARBA" id="ARBA00029346"/>
    </source>
</evidence>
<dbReference type="GO" id="GO:0005737">
    <property type="term" value="C:cytoplasm"/>
    <property type="evidence" value="ECO:0007669"/>
    <property type="project" value="UniProtKB-SubCell"/>
</dbReference>
<comment type="catalytic activity">
    <reaction evidence="8 9">
        <text>(R)-4'-phosphopantetheine + ATP + H(+) = 3'-dephospho-CoA + diphosphate</text>
        <dbReference type="Rhea" id="RHEA:19801"/>
        <dbReference type="ChEBI" id="CHEBI:15378"/>
        <dbReference type="ChEBI" id="CHEBI:30616"/>
        <dbReference type="ChEBI" id="CHEBI:33019"/>
        <dbReference type="ChEBI" id="CHEBI:57328"/>
        <dbReference type="ChEBI" id="CHEBI:61723"/>
        <dbReference type="EC" id="2.7.7.3"/>
    </reaction>
</comment>
<feature type="binding site" evidence="9">
    <location>
        <begin position="10"/>
        <end position="11"/>
    </location>
    <ligand>
        <name>ATP</name>
        <dbReference type="ChEBI" id="CHEBI:30616"/>
    </ligand>
</feature>
<evidence type="ECO:0000256" key="6">
    <source>
        <dbReference type="ARBA" id="ARBA00022842"/>
    </source>
</evidence>
<accession>A0AAT9G485</accession>
<comment type="similarity">
    <text evidence="9">Belongs to the bacterial CoaD family.</text>
</comment>
<dbReference type="NCBIfam" id="TIGR00125">
    <property type="entry name" value="cyt_tran_rel"/>
    <property type="match status" value="1"/>
</dbReference>
<reference evidence="11" key="2">
    <citation type="submission" date="2023-10" db="EMBL/GenBank/DDBJ databases">
        <authorList>
            <person name="Koga R."/>
            <person name="Fukatsu T."/>
        </authorList>
    </citation>
    <scope>NUCLEOTIDE SEQUENCE</scope>
    <source>
        <strain evidence="11">Kw-01</strain>
    </source>
</reference>
<dbReference type="PANTHER" id="PTHR21342:SF1">
    <property type="entry name" value="PHOSPHOPANTETHEINE ADENYLYLTRANSFERASE"/>
    <property type="match status" value="1"/>
</dbReference>
<evidence type="ECO:0000256" key="9">
    <source>
        <dbReference type="HAMAP-Rule" id="MF_00151"/>
    </source>
</evidence>
<evidence type="ECO:0000313" key="11">
    <source>
        <dbReference type="EMBL" id="BET44531.1"/>
    </source>
</evidence>
<evidence type="ECO:0000256" key="1">
    <source>
        <dbReference type="ARBA" id="ARBA00022490"/>
    </source>
</evidence>
<reference evidence="11" key="1">
    <citation type="journal article" date="2023" name="Front. Microbiol.">
        <title>Genome analysis of Candidatus Aschnera chinzeii, the bacterial endosymbiont of the blood-sucking bat fly Penicillidia jenynsii (Insecta: Diptera: Nycteribiidae).</title>
        <authorList>
            <person name="Koga R."/>
            <person name="Moriyama M."/>
            <person name="Nozaki T."/>
            <person name="Fukatsu T."/>
        </authorList>
    </citation>
    <scope>NUCLEOTIDE SEQUENCE</scope>
    <source>
        <strain evidence="11">Kw-01</strain>
    </source>
</reference>
<proteinExistence type="inferred from homology"/>
<dbReference type="NCBIfam" id="TIGR01510">
    <property type="entry name" value="coaD_prev_kdtB"/>
    <property type="match status" value="1"/>
</dbReference>
<evidence type="ECO:0000256" key="4">
    <source>
        <dbReference type="ARBA" id="ARBA00022741"/>
    </source>
</evidence>
<dbReference type="PRINTS" id="PR01020">
    <property type="entry name" value="LPSBIOSNTHSS"/>
</dbReference>
<comment type="subunit">
    <text evidence="9">Homohexamer.</text>
</comment>
<keyword evidence="6 9" id="KW-0460">Magnesium</keyword>
<comment type="subcellular location">
    <subcellularLocation>
        <location evidence="9">Cytoplasm</location>
    </subcellularLocation>
</comment>
<name>A0AAT9G485_9ENTR</name>
<comment type="caution">
    <text evidence="9">Lacks conserved residue(s) required for the propagation of feature annotation.</text>
</comment>
<feature type="binding site" evidence="9">
    <location>
        <position position="10"/>
    </location>
    <ligand>
        <name>substrate</name>
    </ligand>
</feature>